<keyword evidence="4" id="KW-1185">Reference proteome</keyword>
<name>G4Z8V3_PHYSP</name>
<dbReference type="EMBL" id="JH159153">
    <property type="protein sequence ID" value="EGZ19724.1"/>
    <property type="molecule type" value="Genomic_DNA"/>
</dbReference>
<evidence type="ECO:0000313" key="3">
    <source>
        <dbReference type="EMBL" id="EGZ19724.1"/>
    </source>
</evidence>
<protein>
    <recommendedName>
        <fullName evidence="2">EDRF1 N-terminal domain-containing protein</fullName>
    </recommendedName>
</protein>
<dbReference type="Proteomes" id="UP000002640">
    <property type="component" value="Unassembled WGS sequence"/>
</dbReference>
<dbReference type="RefSeq" id="XP_009522441.1">
    <property type="nucleotide sequence ID" value="XM_009524146.1"/>
</dbReference>
<reference evidence="3 4" key="1">
    <citation type="journal article" date="2006" name="Science">
        <title>Phytophthora genome sequences uncover evolutionary origins and mechanisms of pathogenesis.</title>
        <authorList>
            <person name="Tyler B.M."/>
            <person name="Tripathy S."/>
            <person name="Zhang X."/>
            <person name="Dehal P."/>
            <person name="Jiang R.H."/>
            <person name="Aerts A."/>
            <person name="Arredondo F.D."/>
            <person name="Baxter L."/>
            <person name="Bensasson D."/>
            <person name="Beynon J.L."/>
            <person name="Chapman J."/>
            <person name="Damasceno C.M."/>
            <person name="Dorrance A.E."/>
            <person name="Dou D."/>
            <person name="Dickerman A.W."/>
            <person name="Dubchak I.L."/>
            <person name="Garbelotto M."/>
            <person name="Gijzen M."/>
            <person name="Gordon S.G."/>
            <person name="Govers F."/>
            <person name="Grunwald N.J."/>
            <person name="Huang W."/>
            <person name="Ivors K.L."/>
            <person name="Jones R.W."/>
            <person name="Kamoun S."/>
            <person name="Krampis K."/>
            <person name="Lamour K.H."/>
            <person name="Lee M.K."/>
            <person name="McDonald W.H."/>
            <person name="Medina M."/>
            <person name="Meijer H.J."/>
            <person name="Nordberg E.K."/>
            <person name="Maclean D.J."/>
            <person name="Ospina-Giraldo M.D."/>
            <person name="Morris P.F."/>
            <person name="Phuntumart V."/>
            <person name="Putnam N.H."/>
            <person name="Rash S."/>
            <person name="Rose J.K."/>
            <person name="Sakihama Y."/>
            <person name="Salamov A.A."/>
            <person name="Savidor A."/>
            <person name="Scheuring C.F."/>
            <person name="Smith B.M."/>
            <person name="Sobral B.W."/>
            <person name="Terry A."/>
            <person name="Torto-Alalibo T.A."/>
            <person name="Win J."/>
            <person name="Xu Z."/>
            <person name="Zhang H."/>
            <person name="Grigoriev I.V."/>
            <person name="Rokhsar D.S."/>
            <person name="Boore J.L."/>
        </authorList>
    </citation>
    <scope>NUCLEOTIDE SEQUENCE [LARGE SCALE GENOMIC DNA]</scope>
    <source>
        <strain evidence="3 4">P6497</strain>
    </source>
</reference>
<dbReference type="GeneID" id="20656364"/>
<dbReference type="OMA" id="QGSQLKW"/>
<sequence>MSQDFMNALRLGDLTQQDEPQLSVRLRGSRVELASASEEEQVDFLGPAENIKRLFKLPYSQSRVSLAVHRVGSTLVVDGELDENDLPAGFEDMPQDTLQLAQQSEETTQRLLYEKFIYESTVNSQLPPSESEAVGEKEEEVVERRTEAKKQGKNAKKAKKAKQKKAAAKKAGDKMELLPAAERKEVREDVGVPPSIVGLDSTSDHSSDTSSSSQQKPAPSFVPTETNWFTSTAQHPPAYGGDSQTFQRILKWKFNDLKMILGSQVLLFSNQEHPAVSLKLHDMDKELSLCTVLDYYLDNVIANIPELAICMHSKGLVRGYKLVETRQIPYMSGTGRPLFDVQDVSMNASMLLKFLQENCSRPNGTYWLHRKEGESSLRLYDVDVLSQGNQLKWKYMMAMLCYRFAARASRLANSLAAGTPHLQQQLQQRQRELLRTCMNLLGEIAQKGGTAHSSICSSVSEQLADTYLRECNQFHSTDSGSGDSNREAAIESLEKAKQYLQASIRLFEECIPKESAAVLTHSDDGNNDAIEGEGELAPGDEEDDGEMGSFMDEELNRLQLKFSSACLELGQLYAGSQKWVDAVKCILEACQFLPLSSTPDDVQPLDLSSSKQDSPVDALLGKLDFDGVGRGGFSQGKIPICVSGAELRCSLLGLIGDICAQKPLEVYGALTALYDIISGEGLMTLSFLAYLRALSPPADSELYFLLMKKLGNASNELGKYFLAAKRDYQEAFRWFDRGCKIFSDIEDTVNVALLRANLAHLHKIFAQGKPADSREEHYKTAIQLCTDALQLLKQNKADVDLRRKVKGELALTYLVWAENEALKIFNKALTLYAELGDQKQVASTHYQIASFYSRMISNTLQARAESSSANEVDGSSTTLANRMEIARRHYEKALDYFAALELGKTFVLIHQELADLHILGGRVEGVEHALLILLSTYEAFNHASARDSKLEKEEMAALAREIVSKVKTVLHQLIRLSSGGRSNNVHTKTKKLEMFKKMYKEVIYYDGYSAGSIVPILGTLRGMYI</sequence>
<dbReference type="PANTHER" id="PTHR15000:SF1">
    <property type="entry name" value="ERYTHROID DIFFERENTIATION-RELATED FACTOR 1"/>
    <property type="match status" value="1"/>
</dbReference>
<dbReference type="GO" id="GO:0045893">
    <property type="term" value="P:positive regulation of DNA-templated transcription"/>
    <property type="evidence" value="ECO:0007669"/>
    <property type="project" value="TreeGrafter"/>
</dbReference>
<evidence type="ECO:0000256" key="1">
    <source>
        <dbReference type="SAM" id="MobiDB-lite"/>
    </source>
</evidence>
<feature type="region of interest" description="Disordered" evidence="1">
    <location>
        <begin position="124"/>
        <end position="222"/>
    </location>
</feature>
<dbReference type="SMR" id="G4Z8V3"/>
<evidence type="ECO:0000259" key="2">
    <source>
        <dbReference type="Pfam" id="PF23788"/>
    </source>
</evidence>
<dbReference type="SUPFAM" id="SSF48452">
    <property type="entry name" value="TPR-like"/>
    <property type="match status" value="1"/>
</dbReference>
<organism evidence="3 4">
    <name type="scientific">Phytophthora sojae (strain P6497)</name>
    <name type="common">Soybean stem and root rot agent</name>
    <name type="synonym">Phytophthora megasperma f. sp. glycines</name>
    <dbReference type="NCBI Taxonomy" id="1094619"/>
    <lineage>
        <taxon>Eukaryota</taxon>
        <taxon>Sar</taxon>
        <taxon>Stramenopiles</taxon>
        <taxon>Oomycota</taxon>
        <taxon>Peronosporomycetes</taxon>
        <taxon>Peronosporales</taxon>
        <taxon>Peronosporaceae</taxon>
        <taxon>Phytophthora</taxon>
    </lineage>
</organism>
<feature type="compositionally biased region" description="Basic residues" evidence="1">
    <location>
        <begin position="151"/>
        <end position="168"/>
    </location>
</feature>
<dbReference type="Gene3D" id="1.25.40.10">
    <property type="entry name" value="Tetratricopeptide repeat domain"/>
    <property type="match status" value="1"/>
</dbReference>
<evidence type="ECO:0000313" key="4">
    <source>
        <dbReference type="Proteomes" id="UP000002640"/>
    </source>
</evidence>
<feature type="region of interest" description="Disordered" evidence="1">
    <location>
        <begin position="521"/>
        <end position="544"/>
    </location>
</feature>
<dbReference type="PANTHER" id="PTHR15000">
    <property type="entry name" value="ERYTHROID DIFFERENTIATION-RELATED FACTOR 1"/>
    <property type="match status" value="1"/>
</dbReference>
<feature type="domain" description="EDRF1 N-terminal" evidence="2">
    <location>
        <begin position="40"/>
        <end position="473"/>
    </location>
</feature>
<dbReference type="AlphaFoldDB" id="G4Z8V3"/>
<dbReference type="KEGG" id="psoj:PHYSODRAFT_488983"/>
<feature type="compositionally biased region" description="Basic and acidic residues" evidence="1">
    <location>
        <begin position="170"/>
        <end position="190"/>
    </location>
</feature>
<gene>
    <name evidence="3" type="ORF">PHYSODRAFT_488983</name>
</gene>
<dbReference type="InterPro" id="IPR011990">
    <property type="entry name" value="TPR-like_helical_dom_sf"/>
</dbReference>
<feature type="compositionally biased region" description="Acidic residues" evidence="1">
    <location>
        <begin position="530"/>
        <end position="544"/>
    </location>
</feature>
<dbReference type="Pfam" id="PF23788">
    <property type="entry name" value="EDRF1_N"/>
    <property type="match status" value="1"/>
</dbReference>
<dbReference type="InterPro" id="IPR056582">
    <property type="entry name" value="EDRF1_N"/>
</dbReference>
<dbReference type="InParanoid" id="G4Z8V3"/>
<proteinExistence type="predicted"/>
<accession>G4Z8V3</accession>